<dbReference type="PANTHER" id="PTHR30474:SF2">
    <property type="entry name" value="PEPTIDOGLYCAN GLYCOSYLTRANSFERASE FTSW-RELATED"/>
    <property type="match status" value="1"/>
</dbReference>
<feature type="transmembrane region" description="Helical" evidence="16">
    <location>
        <begin position="97"/>
        <end position="116"/>
    </location>
</feature>
<evidence type="ECO:0000256" key="1">
    <source>
        <dbReference type="ARBA" id="ARBA00004141"/>
    </source>
</evidence>
<evidence type="ECO:0000256" key="14">
    <source>
        <dbReference type="ARBA" id="ARBA00044770"/>
    </source>
</evidence>
<evidence type="ECO:0000256" key="7">
    <source>
        <dbReference type="ARBA" id="ARBA00022989"/>
    </source>
</evidence>
<keyword evidence="2" id="KW-0328">Glycosyltransferase</keyword>
<evidence type="ECO:0000256" key="4">
    <source>
        <dbReference type="ARBA" id="ARBA00022692"/>
    </source>
</evidence>
<accession>A0ABP6UMF5</accession>
<evidence type="ECO:0000256" key="6">
    <source>
        <dbReference type="ARBA" id="ARBA00022984"/>
    </source>
</evidence>
<feature type="transmembrane region" description="Helical" evidence="16">
    <location>
        <begin position="343"/>
        <end position="364"/>
    </location>
</feature>
<gene>
    <name evidence="17" type="ORF">GCM10022393_28370</name>
</gene>
<dbReference type="PANTHER" id="PTHR30474">
    <property type="entry name" value="CELL CYCLE PROTEIN"/>
    <property type="match status" value="1"/>
</dbReference>
<feature type="transmembrane region" description="Helical" evidence="16">
    <location>
        <begin position="177"/>
        <end position="209"/>
    </location>
</feature>
<name>A0ABP6UMF5_9FLAO</name>
<dbReference type="Proteomes" id="UP001500459">
    <property type="component" value="Unassembled WGS sequence"/>
</dbReference>
<sequence>MSTEVDEIEVKGPDVTTENRLTKHTFSFLLSKIKGDRVIWAIVALLALFSFLPVYSASSNLAYLYGDGNTFSFLIKHFAHLGLGFGIMYWIHKIPYHYFKGLSIIMLPVIVVLLLFTMAQNTTIGGANASRWIRLPFVGVTFQTSTLAALVLMTYVARYLSKIKNKEISFKETLLPLWLPVFLILILILPANFSTTAIIFSMVMMLVFLGGYPLKYIMIILSTGVLALTFFVLVAKAFPDSFSNRVDTWVNRVENFVDNKDTQEDYQIERAKIAIARGGIIGTGPGKSVQRNFLPQSSSDFIYAIIIEEWGLIGGVFLMLLYLLLLFRLVIAAHKCSDVFGKLLVVGVGLPIVFQALINMAVAVELFPVTGQTLPLVSSGGTSIWMTCMAIGMVLSVSKERELMKKEEQSLGGNIKKKRVEEENPLEILSEAL</sequence>
<evidence type="ECO:0000256" key="12">
    <source>
        <dbReference type="ARBA" id="ARBA00041185"/>
    </source>
</evidence>
<evidence type="ECO:0000256" key="13">
    <source>
        <dbReference type="ARBA" id="ARBA00041418"/>
    </source>
</evidence>
<evidence type="ECO:0000256" key="16">
    <source>
        <dbReference type="SAM" id="Phobius"/>
    </source>
</evidence>
<feature type="transmembrane region" description="Helical" evidence="16">
    <location>
        <begin position="376"/>
        <end position="397"/>
    </location>
</feature>
<evidence type="ECO:0000256" key="15">
    <source>
        <dbReference type="ARBA" id="ARBA00049902"/>
    </source>
</evidence>
<comment type="similarity">
    <text evidence="11">Belongs to the SEDS family. FtsW subfamily.</text>
</comment>
<comment type="catalytic activity">
    <reaction evidence="15">
        <text>[GlcNAc-(1-&gt;4)-Mur2Ac(oyl-L-Ala-gamma-D-Glu-L-Lys-D-Ala-D-Ala)](n)-di-trans,octa-cis-undecaprenyl diphosphate + beta-D-GlcNAc-(1-&gt;4)-Mur2Ac(oyl-L-Ala-gamma-D-Glu-L-Lys-D-Ala-D-Ala)-di-trans,octa-cis-undecaprenyl diphosphate = [GlcNAc-(1-&gt;4)-Mur2Ac(oyl-L-Ala-gamma-D-Glu-L-Lys-D-Ala-D-Ala)](n+1)-di-trans,octa-cis-undecaprenyl diphosphate + di-trans,octa-cis-undecaprenyl diphosphate + H(+)</text>
        <dbReference type="Rhea" id="RHEA:23708"/>
        <dbReference type="Rhea" id="RHEA-COMP:9602"/>
        <dbReference type="Rhea" id="RHEA-COMP:9603"/>
        <dbReference type="ChEBI" id="CHEBI:15378"/>
        <dbReference type="ChEBI" id="CHEBI:58405"/>
        <dbReference type="ChEBI" id="CHEBI:60033"/>
        <dbReference type="ChEBI" id="CHEBI:78435"/>
        <dbReference type="EC" id="2.4.99.28"/>
    </reaction>
</comment>
<protein>
    <recommendedName>
        <fullName evidence="12">Probable peptidoglycan glycosyltransferase FtsW</fullName>
        <ecNumber evidence="14">2.4.99.28</ecNumber>
    </recommendedName>
    <alternativeName>
        <fullName evidence="13">Cell division protein FtsW</fullName>
    </alternativeName>
    <alternativeName>
        <fullName evidence="10">Cell wall polymerase</fullName>
    </alternativeName>
    <alternativeName>
        <fullName evidence="9">Peptidoglycan polymerase</fullName>
    </alternativeName>
</protein>
<comment type="subcellular location">
    <subcellularLocation>
        <location evidence="1">Membrane</location>
        <topology evidence="1">Multi-pass membrane protein</topology>
    </subcellularLocation>
</comment>
<evidence type="ECO:0000256" key="5">
    <source>
        <dbReference type="ARBA" id="ARBA00022960"/>
    </source>
</evidence>
<evidence type="ECO:0000313" key="17">
    <source>
        <dbReference type="EMBL" id="GAA3512893.1"/>
    </source>
</evidence>
<keyword evidence="18" id="KW-1185">Reference proteome</keyword>
<evidence type="ECO:0000256" key="9">
    <source>
        <dbReference type="ARBA" id="ARBA00032370"/>
    </source>
</evidence>
<dbReference type="Pfam" id="PF01098">
    <property type="entry name" value="FTSW_RODA_SPOVE"/>
    <property type="match status" value="1"/>
</dbReference>
<evidence type="ECO:0000313" key="18">
    <source>
        <dbReference type="Proteomes" id="UP001500459"/>
    </source>
</evidence>
<evidence type="ECO:0000256" key="11">
    <source>
        <dbReference type="ARBA" id="ARBA00038053"/>
    </source>
</evidence>
<evidence type="ECO:0000256" key="8">
    <source>
        <dbReference type="ARBA" id="ARBA00023136"/>
    </source>
</evidence>
<evidence type="ECO:0000256" key="2">
    <source>
        <dbReference type="ARBA" id="ARBA00022676"/>
    </source>
</evidence>
<feature type="transmembrane region" description="Helical" evidence="16">
    <location>
        <begin position="301"/>
        <end position="331"/>
    </location>
</feature>
<reference evidence="18" key="1">
    <citation type="journal article" date="2019" name="Int. J. Syst. Evol. Microbiol.">
        <title>The Global Catalogue of Microorganisms (GCM) 10K type strain sequencing project: providing services to taxonomists for standard genome sequencing and annotation.</title>
        <authorList>
            <consortium name="The Broad Institute Genomics Platform"/>
            <consortium name="The Broad Institute Genome Sequencing Center for Infectious Disease"/>
            <person name="Wu L."/>
            <person name="Ma J."/>
        </authorList>
    </citation>
    <scope>NUCLEOTIDE SEQUENCE [LARGE SCALE GENOMIC DNA]</scope>
    <source>
        <strain evidence="18">JCM 17106</strain>
    </source>
</reference>
<proteinExistence type="inferred from homology"/>
<keyword evidence="3" id="KW-0808">Transferase</keyword>
<feature type="transmembrane region" description="Helical" evidence="16">
    <location>
        <begin position="38"/>
        <end position="58"/>
    </location>
</feature>
<feature type="transmembrane region" description="Helical" evidence="16">
    <location>
        <begin position="70"/>
        <end position="91"/>
    </location>
</feature>
<organism evidence="17 18">
    <name type="scientific">Aquimarina addita</name>
    <dbReference type="NCBI Taxonomy" id="870485"/>
    <lineage>
        <taxon>Bacteria</taxon>
        <taxon>Pseudomonadati</taxon>
        <taxon>Bacteroidota</taxon>
        <taxon>Flavobacteriia</taxon>
        <taxon>Flavobacteriales</taxon>
        <taxon>Flavobacteriaceae</taxon>
        <taxon>Aquimarina</taxon>
    </lineage>
</organism>
<keyword evidence="8 16" id="KW-0472">Membrane</keyword>
<evidence type="ECO:0000256" key="3">
    <source>
        <dbReference type="ARBA" id="ARBA00022679"/>
    </source>
</evidence>
<keyword evidence="7 16" id="KW-1133">Transmembrane helix</keyword>
<dbReference type="EC" id="2.4.99.28" evidence="14"/>
<feature type="transmembrane region" description="Helical" evidence="16">
    <location>
        <begin position="137"/>
        <end position="157"/>
    </location>
</feature>
<feature type="transmembrane region" description="Helical" evidence="16">
    <location>
        <begin position="216"/>
        <end position="238"/>
    </location>
</feature>
<keyword evidence="6" id="KW-0573">Peptidoglycan synthesis</keyword>
<evidence type="ECO:0000256" key="10">
    <source>
        <dbReference type="ARBA" id="ARBA00033270"/>
    </source>
</evidence>
<comment type="caution">
    <text evidence="17">The sequence shown here is derived from an EMBL/GenBank/DDBJ whole genome shotgun (WGS) entry which is preliminary data.</text>
</comment>
<dbReference type="InterPro" id="IPR001182">
    <property type="entry name" value="FtsW/RodA"/>
</dbReference>
<keyword evidence="4 16" id="KW-0812">Transmembrane</keyword>
<keyword evidence="5" id="KW-0133">Cell shape</keyword>
<dbReference type="EMBL" id="BAABCW010000012">
    <property type="protein sequence ID" value="GAA3512893.1"/>
    <property type="molecule type" value="Genomic_DNA"/>
</dbReference>